<protein>
    <submittedName>
        <fullName evidence="2">Anti-sigma factor</fullName>
    </submittedName>
</protein>
<gene>
    <name evidence="2" type="ORF">GB927_020985</name>
</gene>
<keyword evidence="3" id="KW-1185">Reference proteome</keyword>
<dbReference type="EMBL" id="WHSB02000008">
    <property type="protein sequence ID" value="MCQ4632532.1"/>
    <property type="molecule type" value="Genomic_DNA"/>
</dbReference>
<dbReference type="PANTHER" id="PTHR37461:SF1">
    <property type="entry name" value="ANTI-SIGMA-K FACTOR RSKA"/>
    <property type="match status" value="1"/>
</dbReference>
<reference evidence="2" key="1">
    <citation type="submission" date="2021-07" db="EMBL/GenBank/DDBJ databases">
        <title>Shinella sp. nov., a novel member of the genus Shinella from water.</title>
        <authorList>
            <person name="Deng Y."/>
        </authorList>
    </citation>
    <scope>NUCLEOTIDE SEQUENCE</scope>
    <source>
        <strain evidence="2">CPCC 100929</strain>
    </source>
</reference>
<name>A0ABT1RBN1_9HYPH</name>
<organism evidence="2 3">
    <name type="scientific">Shinella lacus</name>
    <dbReference type="NCBI Taxonomy" id="2654216"/>
    <lineage>
        <taxon>Bacteria</taxon>
        <taxon>Pseudomonadati</taxon>
        <taxon>Pseudomonadota</taxon>
        <taxon>Alphaproteobacteria</taxon>
        <taxon>Hyphomicrobiales</taxon>
        <taxon>Rhizobiaceae</taxon>
        <taxon>Shinella</taxon>
    </lineage>
</organism>
<proteinExistence type="predicted"/>
<dbReference type="Proteomes" id="UP000996601">
    <property type="component" value="Unassembled WGS sequence"/>
</dbReference>
<dbReference type="InterPro" id="IPR051474">
    <property type="entry name" value="Anti-sigma-K/W_factor"/>
</dbReference>
<dbReference type="InterPro" id="IPR018764">
    <property type="entry name" value="RskA_C"/>
</dbReference>
<sequence>MTGGREDVLSLADEYVLGLLDAGEAAAVDARIEHDAALRAAVAASRERFLPLDTQLAPAAVDDGLWRRIEANLPARGEAPPVAAPANDNRRSGWRLAALSSFAATLLLAAGLVWSLGRTVEPVVIAVLLNEAGEVQAVVEDFGNDTANVRLLSAFEVPADKTIQVWTLPSRELGPVSLGLLDGSRSARLEGPTLPDPNEDQLYELTLEQAGGSTSGRPTGPILAKGFAKAVH</sequence>
<dbReference type="PANTHER" id="PTHR37461">
    <property type="entry name" value="ANTI-SIGMA-K FACTOR RSKA"/>
    <property type="match status" value="1"/>
</dbReference>
<dbReference type="Pfam" id="PF10099">
    <property type="entry name" value="RskA_C"/>
    <property type="match status" value="1"/>
</dbReference>
<comment type="caution">
    <text evidence="2">The sequence shown here is derived from an EMBL/GenBank/DDBJ whole genome shotgun (WGS) entry which is preliminary data.</text>
</comment>
<accession>A0ABT1RBN1</accession>
<feature type="domain" description="Anti-sigma K factor RskA C-terminal" evidence="1">
    <location>
        <begin position="100"/>
        <end position="222"/>
    </location>
</feature>
<dbReference type="RefSeq" id="WP_256119165.1">
    <property type="nucleotide sequence ID" value="NZ_WHSB02000008.1"/>
</dbReference>
<evidence type="ECO:0000313" key="2">
    <source>
        <dbReference type="EMBL" id="MCQ4632532.1"/>
    </source>
</evidence>
<evidence type="ECO:0000259" key="1">
    <source>
        <dbReference type="Pfam" id="PF10099"/>
    </source>
</evidence>
<evidence type="ECO:0000313" key="3">
    <source>
        <dbReference type="Proteomes" id="UP000996601"/>
    </source>
</evidence>